<sequence>MNSSTDLTSLIWLQDNDILKNISTPGAAQGVTNSGGVTVGVSGTKHFINVITSGTAIPGKPSILMFKPHPGLTTLQPTELTQLIATSAANAVPHRQTEEIKYIEMKDTSSLYSTEDSSTVSSTLHVQVSPSQHLNHSHNNGTTPHHHHPHYRTGGGSASPPTPTKLSPPQHHSSSSSSSCVSSGTSSSSSSPRGVPAVAQGGALPSHHQHQVVPNPLSAYKKPPFSYSQLVFMSIENSTEKALPLREIYSWIEKYFPYYKNAPTGKLLLCFMIEKYFCYYKNAPTGWKNSIRHELSYKNYFKKVTTTTKFIKGAWSVDKVYRPKLYTKLKSFLNCDEKLNYNLHKCLCETVSKYDLFSFINNNNDDEINAASIIMELKNQAGTPGTPGKEGRPEKVSYPLRAAKQTKRKHAAQEKASKNNTAANNNNNNHMMSNLNTQVSAILAESDLYNNNIDDASLTHIKFYEMSSPHKRIKVEPVGEMEGEEQVVNIKIEDPSPEHMAYEGYDPTSEIVVKEEEDGVVEYDGTIVASEVVYQEDVTEEVIELHDRVKQELNDRTEDGYFSERDCNSHRVPSHETSYASNSSRESYGTKDGDPYGTSIIRDPYAEIQHAYGGEDCEEEEEEKRKRDGAACALLHLAGLSSVDSSATKSNALHKSKNTTKNTSSGGGPGRRKLKVLKSANSNSGTSSSVSNHHTPVKKNNSWTLLTYPELFACNTSSSSSKPVNIER</sequence>
<dbReference type="Pfam" id="PF00250">
    <property type="entry name" value="Forkhead"/>
    <property type="match status" value="2"/>
</dbReference>
<dbReference type="SMART" id="SM00339">
    <property type="entry name" value="FH"/>
    <property type="match status" value="1"/>
</dbReference>
<reference evidence="9" key="1">
    <citation type="submission" date="2021-05" db="EMBL/GenBank/DDBJ databases">
        <authorList>
            <person name="Alioto T."/>
            <person name="Alioto T."/>
            <person name="Gomez Garrido J."/>
        </authorList>
    </citation>
    <scope>NUCLEOTIDE SEQUENCE</scope>
</reference>
<evidence type="ECO:0000256" key="7">
    <source>
        <dbReference type="SAM" id="MobiDB-lite"/>
    </source>
</evidence>
<proteinExistence type="predicted"/>
<feature type="compositionally biased region" description="Low complexity" evidence="7">
    <location>
        <begin position="173"/>
        <end position="191"/>
    </location>
</feature>
<dbReference type="InterPro" id="IPR001766">
    <property type="entry name" value="Fork_head_dom"/>
</dbReference>
<evidence type="ECO:0000256" key="1">
    <source>
        <dbReference type="ARBA" id="ARBA00004123"/>
    </source>
</evidence>
<accession>A0A8D8WWT0</accession>
<feature type="DNA-binding region" description="Fork-head" evidence="6">
    <location>
        <begin position="222"/>
        <end position="313"/>
    </location>
</feature>
<feature type="compositionally biased region" description="Polar residues" evidence="7">
    <location>
        <begin position="575"/>
        <end position="587"/>
    </location>
</feature>
<evidence type="ECO:0000256" key="3">
    <source>
        <dbReference type="ARBA" id="ARBA00023125"/>
    </source>
</evidence>
<dbReference type="InterPro" id="IPR047119">
    <property type="entry name" value="FOXN2/3-like"/>
</dbReference>
<dbReference type="PROSITE" id="PS00658">
    <property type="entry name" value="FORK_HEAD_2"/>
    <property type="match status" value="1"/>
</dbReference>
<evidence type="ECO:0000256" key="5">
    <source>
        <dbReference type="ARBA" id="ARBA00023242"/>
    </source>
</evidence>
<dbReference type="EMBL" id="HBUF01230893">
    <property type="protein sequence ID" value="CAG6673280.1"/>
    <property type="molecule type" value="Transcribed_RNA"/>
</dbReference>
<protein>
    <submittedName>
        <fullName evidence="9">Forkhead box protein N2</fullName>
    </submittedName>
</protein>
<dbReference type="GO" id="GO:0005634">
    <property type="term" value="C:nucleus"/>
    <property type="evidence" value="ECO:0007669"/>
    <property type="project" value="UniProtKB-SubCell"/>
</dbReference>
<feature type="compositionally biased region" description="Polar residues" evidence="7">
    <location>
        <begin position="113"/>
        <end position="134"/>
    </location>
</feature>
<dbReference type="InterPro" id="IPR030456">
    <property type="entry name" value="TF_fork_head_CS_2"/>
</dbReference>
<keyword evidence="3 6" id="KW-0238">DNA-binding</keyword>
<evidence type="ECO:0000256" key="6">
    <source>
        <dbReference type="PROSITE-ProRule" id="PRU00089"/>
    </source>
</evidence>
<dbReference type="AlphaFoldDB" id="A0A8D8WWT0"/>
<keyword evidence="4" id="KW-0804">Transcription</keyword>
<keyword evidence="5 6" id="KW-0539">Nucleus</keyword>
<dbReference type="InterPro" id="IPR036390">
    <property type="entry name" value="WH_DNA-bd_sf"/>
</dbReference>
<keyword evidence="2" id="KW-0805">Transcription regulation</keyword>
<evidence type="ECO:0000256" key="2">
    <source>
        <dbReference type="ARBA" id="ARBA00023015"/>
    </source>
</evidence>
<feature type="region of interest" description="Disordered" evidence="7">
    <location>
        <begin position="645"/>
        <end position="698"/>
    </location>
</feature>
<dbReference type="GO" id="GO:0003700">
    <property type="term" value="F:DNA-binding transcription factor activity"/>
    <property type="evidence" value="ECO:0007669"/>
    <property type="project" value="InterPro"/>
</dbReference>
<feature type="compositionally biased region" description="Low complexity" evidence="7">
    <location>
        <begin position="679"/>
        <end position="692"/>
    </location>
</feature>
<dbReference type="InterPro" id="IPR036388">
    <property type="entry name" value="WH-like_DNA-bd_sf"/>
</dbReference>
<dbReference type="PRINTS" id="PR00053">
    <property type="entry name" value="FORKHEAD"/>
</dbReference>
<feature type="region of interest" description="Disordered" evidence="7">
    <location>
        <begin position="561"/>
        <end position="600"/>
    </location>
</feature>
<dbReference type="GO" id="GO:0000987">
    <property type="term" value="F:cis-regulatory region sequence-specific DNA binding"/>
    <property type="evidence" value="ECO:0007669"/>
    <property type="project" value="TreeGrafter"/>
</dbReference>
<comment type="subcellular location">
    <subcellularLocation>
        <location evidence="1 6">Nucleus</location>
    </subcellularLocation>
</comment>
<feature type="region of interest" description="Disordered" evidence="7">
    <location>
        <begin position="405"/>
        <end position="429"/>
    </location>
</feature>
<evidence type="ECO:0000259" key="8">
    <source>
        <dbReference type="PROSITE" id="PS50039"/>
    </source>
</evidence>
<evidence type="ECO:0000256" key="4">
    <source>
        <dbReference type="ARBA" id="ARBA00023163"/>
    </source>
</evidence>
<organism evidence="9">
    <name type="scientific">Cacopsylla melanoneura</name>
    <dbReference type="NCBI Taxonomy" id="428564"/>
    <lineage>
        <taxon>Eukaryota</taxon>
        <taxon>Metazoa</taxon>
        <taxon>Ecdysozoa</taxon>
        <taxon>Arthropoda</taxon>
        <taxon>Hexapoda</taxon>
        <taxon>Insecta</taxon>
        <taxon>Pterygota</taxon>
        <taxon>Neoptera</taxon>
        <taxon>Paraneoptera</taxon>
        <taxon>Hemiptera</taxon>
        <taxon>Sternorrhyncha</taxon>
        <taxon>Psylloidea</taxon>
        <taxon>Psyllidae</taxon>
        <taxon>Psyllinae</taxon>
        <taxon>Cacopsylla</taxon>
    </lineage>
</organism>
<dbReference type="CDD" id="cd20031">
    <property type="entry name" value="FH_FOXN2-like"/>
    <property type="match status" value="1"/>
</dbReference>
<evidence type="ECO:0000313" key="9">
    <source>
        <dbReference type="EMBL" id="CAG6673280.1"/>
    </source>
</evidence>
<feature type="domain" description="Fork-head" evidence="8">
    <location>
        <begin position="222"/>
        <end position="313"/>
    </location>
</feature>
<dbReference type="PROSITE" id="PS50039">
    <property type="entry name" value="FORK_HEAD_3"/>
    <property type="match status" value="1"/>
</dbReference>
<dbReference type="PANTHER" id="PTHR13962">
    <property type="entry name" value="FORKHEAD BOX PROTEIN N3-LIKE PROTEIN-RELATED"/>
    <property type="match status" value="1"/>
</dbReference>
<dbReference type="SUPFAM" id="SSF46785">
    <property type="entry name" value="Winged helix' DNA-binding domain"/>
    <property type="match status" value="2"/>
</dbReference>
<name>A0A8D8WWT0_9HEMI</name>
<dbReference type="Gene3D" id="1.10.10.10">
    <property type="entry name" value="Winged helix-like DNA-binding domain superfamily/Winged helix DNA-binding domain"/>
    <property type="match status" value="2"/>
</dbReference>
<feature type="compositionally biased region" description="Low complexity" evidence="7">
    <location>
        <begin position="419"/>
        <end position="429"/>
    </location>
</feature>
<feature type="region of interest" description="Disordered" evidence="7">
    <location>
        <begin position="113"/>
        <end position="210"/>
    </location>
</feature>